<proteinExistence type="predicted"/>
<evidence type="ECO:0000256" key="1">
    <source>
        <dbReference type="SAM" id="Phobius"/>
    </source>
</evidence>
<evidence type="ECO:0000259" key="2">
    <source>
        <dbReference type="Pfam" id="PF20237"/>
    </source>
</evidence>
<reference evidence="5" key="2">
    <citation type="submission" date="2020-04" db="EMBL/GenBank/DDBJ databases">
        <authorList>
            <consortium name="NCBI Genome Project"/>
        </authorList>
    </citation>
    <scope>NUCLEOTIDE SEQUENCE</scope>
    <source>
        <strain evidence="5">CBS 304.34</strain>
    </source>
</reference>
<keyword evidence="1" id="KW-0812">Transmembrane</keyword>
<feature type="domain" description="DUF6594" evidence="2">
    <location>
        <begin position="10"/>
        <end position="258"/>
    </location>
</feature>
<dbReference type="Pfam" id="PF20237">
    <property type="entry name" value="DUF6594"/>
    <property type="match status" value="1"/>
</dbReference>
<name>A0A6A6Y8K9_9PEZI</name>
<gene>
    <name evidence="3 5" type="ORF">BDZ99DRAFT_397158</name>
</gene>
<accession>A0A6A6Y8K9</accession>
<evidence type="ECO:0000313" key="3">
    <source>
        <dbReference type="EMBL" id="KAF2804949.1"/>
    </source>
</evidence>
<dbReference type="InterPro" id="IPR046529">
    <property type="entry name" value="DUF6594"/>
</dbReference>
<evidence type="ECO:0000313" key="5">
    <source>
        <dbReference type="RefSeq" id="XP_033571913.1"/>
    </source>
</evidence>
<evidence type="ECO:0000313" key="4">
    <source>
        <dbReference type="Proteomes" id="UP000504636"/>
    </source>
</evidence>
<feature type="transmembrane region" description="Helical" evidence="1">
    <location>
        <begin position="195"/>
        <end position="215"/>
    </location>
</feature>
<dbReference type="Proteomes" id="UP000504636">
    <property type="component" value="Unplaced"/>
</dbReference>
<dbReference type="PANTHER" id="PTHR34502">
    <property type="entry name" value="DUF6594 DOMAIN-CONTAINING PROTEIN-RELATED"/>
    <property type="match status" value="1"/>
</dbReference>
<dbReference type="PANTHER" id="PTHR34502:SF3">
    <property type="entry name" value="DUF6594 DOMAIN-CONTAINING PROTEIN"/>
    <property type="match status" value="1"/>
</dbReference>
<organism evidence="3">
    <name type="scientific">Mytilinidion resinicola</name>
    <dbReference type="NCBI Taxonomy" id="574789"/>
    <lineage>
        <taxon>Eukaryota</taxon>
        <taxon>Fungi</taxon>
        <taxon>Dikarya</taxon>
        <taxon>Ascomycota</taxon>
        <taxon>Pezizomycotina</taxon>
        <taxon>Dothideomycetes</taxon>
        <taxon>Pleosporomycetidae</taxon>
        <taxon>Mytilinidiales</taxon>
        <taxon>Mytilinidiaceae</taxon>
        <taxon>Mytilinidion</taxon>
    </lineage>
</organism>
<sequence>RAVEDYHSGYPRFSALIAAHDSFQICRRFSNLRSRLLLLKQDKLSMLEQRLETIDANEHAPLFLGSSRDDRNAERSSTLLEIDTALADYDNFVERTRRMRESEDAEPRNVRSLQNWVNGNGCLSWEDTAYLTYCHDLRSVVPSKDGAAMRFEAWVEDCLVRLLRRHQNSSQPNLSKDPHVFVFSTPFVGRVARTLIVLLIIVLLSLPIVVCHSVGSSSARVAVIVLSLVAFLAILSGFVTRRTNELFLAGATYTTVLVVFVSGTNIGTN</sequence>
<reference evidence="5" key="3">
    <citation type="submission" date="2025-04" db="UniProtKB">
        <authorList>
            <consortium name="RefSeq"/>
        </authorList>
    </citation>
    <scope>IDENTIFICATION</scope>
    <source>
        <strain evidence="5">CBS 304.34</strain>
    </source>
</reference>
<dbReference type="OrthoDB" id="5341582at2759"/>
<dbReference type="GeneID" id="54456928"/>
<feature type="non-terminal residue" evidence="3">
    <location>
        <position position="1"/>
    </location>
</feature>
<dbReference type="RefSeq" id="XP_033571913.1">
    <property type="nucleotide sequence ID" value="XM_033716035.1"/>
</dbReference>
<dbReference type="AlphaFoldDB" id="A0A6A6Y8K9"/>
<keyword evidence="1" id="KW-0472">Membrane</keyword>
<keyword evidence="4" id="KW-1185">Reference proteome</keyword>
<dbReference type="EMBL" id="MU003711">
    <property type="protein sequence ID" value="KAF2804949.1"/>
    <property type="molecule type" value="Genomic_DNA"/>
</dbReference>
<keyword evidence="1" id="KW-1133">Transmembrane helix</keyword>
<reference evidence="3 5" key="1">
    <citation type="journal article" date="2020" name="Stud. Mycol.">
        <title>101 Dothideomycetes genomes: a test case for predicting lifestyles and emergence of pathogens.</title>
        <authorList>
            <person name="Haridas S."/>
            <person name="Albert R."/>
            <person name="Binder M."/>
            <person name="Bloem J."/>
            <person name="Labutti K."/>
            <person name="Salamov A."/>
            <person name="Andreopoulos B."/>
            <person name="Baker S."/>
            <person name="Barry K."/>
            <person name="Bills G."/>
            <person name="Bluhm B."/>
            <person name="Cannon C."/>
            <person name="Castanera R."/>
            <person name="Culley D."/>
            <person name="Daum C."/>
            <person name="Ezra D."/>
            <person name="Gonzalez J."/>
            <person name="Henrissat B."/>
            <person name="Kuo A."/>
            <person name="Liang C."/>
            <person name="Lipzen A."/>
            <person name="Lutzoni F."/>
            <person name="Magnuson J."/>
            <person name="Mondo S."/>
            <person name="Nolan M."/>
            <person name="Ohm R."/>
            <person name="Pangilinan J."/>
            <person name="Park H.-J."/>
            <person name="Ramirez L."/>
            <person name="Alfaro M."/>
            <person name="Sun H."/>
            <person name="Tritt A."/>
            <person name="Yoshinaga Y."/>
            <person name="Zwiers L.-H."/>
            <person name="Turgeon B."/>
            <person name="Goodwin S."/>
            <person name="Spatafora J."/>
            <person name="Crous P."/>
            <person name="Grigoriev I."/>
        </authorList>
    </citation>
    <scope>NUCLEOTIDE SEQUENCE</scope>
    <source>
        <strain evidence="3 5">CBS 304.34</strain>
    </source>
</reference>
<feature type="transmembrane region" description="Helical" evidence="1">
    <location>
        <begin position="246"/>
        <end position="266"/>
    </location>
</feature>
<protein>
    <recommendedName>
        <fullName evidence="2">DUF6594 domain-containing protein</fullName>
    </recommendedName>
</protein>
<feature type="transmembrane region" description="Helical" evidence="1">
    <location>
        <begin position="221"/>
        <end position="239"/>
    </location>
</feature>